<evidence type="ECO:0000256" key="4">
    <source>
        <dbReference type="ARBA" id="ARBA00023002"/>
    </source>
</evidence>
<name>A0A967F1Q8_9PROT</name>
<proteinExistence type="inferred from homology"/>
<dbReference type="InterPro" id="IPR036291">
    <property type="entry name" value="NAD(P)-bd_dom_sf"/>
</dbReference>
<dbReference type="SUPFAM" id="SSF51735">
    <property type="entry name" value="NAD(P)-binding Rossmann-fold domains"/>
    <property type="match status" value="1"/>
</dbReference>
<dbReference type="InterPro" id="IPR016040">
    <property type="entry name" value="NAD(P)-bd_dom"/>
</dbReference>
<comment type="pathway">
    <text evidence="1">Alkaloid biosynthesis; ergot alkaloid biosynthesis.</text>
</comment>
<dbReference type="EMBL" id="JAAQPH010000022">
    <property type="protein sequence ID" value="NIA71438.1"/>
    <property type="molecule type" value="Genomic_DNA"/>
</dbReference>
<dbReference type="Gene3D" id="3.40.50.720">
    <property type="entry name" value="NAD(P)-binding Rossmann-like Domain"/>
    <property type="match status" value="1"/>
</dbReference>
<dbReference type="Proteomes" id="UP000761264">
    <property type="component" value="Unassembled WGS sequence"/>
</dbReference>
<dbReference type="InterPro" id="IPR019901">
    <property type="entry name" value="Ergot_alkaloid_biosynthesis"/>
</dbReference>
<evidence type="ECO:0000313" key="7">
    <source>
        <dbReference type="Proteomes" id="UP000761264"/>
    </source>
</evidence>
<sequence>MRFRNPKERDSPVPDIILVTGGTGTTGRRVSAQLAARGLRYRAATRNPKAEHDIRFDWTDEASWAAALEGVASIYLVAPSGVAEPLPAMIPFMELAISTGVKRFVLLSASSLEPGGPMMGMVHAWLRDHAPEWVVLRPTWFMQNFSEGQLLAPIRDEGAIYTATDNGRIGFIDAEDIAAVAVEALSQTEFASGDLILTGPAALSYDDVANTLSDVLENPITHHHLSEAELAARHIAAGLPEAYATTLAAMDTNIAAGSEDRVTDAVVRIAGRPGRPLSDFVTDNRSVWCTSVET</sequence>
<accession>A0A967F1Q8</accession>
<dbReference type="Pfam" id="PF13460">
    <property type="entry name" value="NAD_binding_10"/>
    <property type="match status" value="1"/>
</dbReference>
<keyword evidence="4" id="KW-0560">Oxidoreductase</keyword>
<evidence type="ECO:0000313" key="6">
    <source>
        <dbReference type="EMBL" id="NIA71438.1"/>
    </source>
</evidence>
<dbReference type="PANTHER" id="PTHR43162">
    <property type="match status" value="1"/>
</dbReference>
<dbReference type="InterPro" id="IPR051604">
    <property type="entry name" value="Ergot_Alk_Oxidoreductase"/>
</dbReference>
<dbReference type="NCBIfam" id="TIGR03649">
    <property type="entry name" value="ergot_EASG"/>
    <property type="match status" value="1"/>
</dbReference>
<comment type="similarity">
    <text evidence="2">Belongs to the fgaFS/easG family.</text>
</comment>
<keyword evidence="3" id="KW-0017">Alkaloid metabolism</keyword>
<comment type="caution">
    <text evidence="6">The sequence shown here is derived from an EMBL/GenBank/DDBJ whole genome shotgun (WGS) entry which is preliminary data.</text>
</comment>
<evidence type="ECO:0000256" key="1">
    <source>
        <dbReference type="ARBA" id="ARBA00005107"/>
    </source>
</evidence>
<reference evidence="6" key="1">
    <citation type="submission" date="2020-03" db="EMBL/GenBank/DDBJ databases">
        <title>Genome of Pelagibius litoralis DSM 21314T.</title>
        <authorList>
            <person name="Wang G."/>
        </authorList>
    </citation>
    <scope>NUCLEOTIDE SEQUENCE</scope>
    <source>
        <strain evidence="6">DSM 21314</strain>
    </source>
</reference>
<feature type="domain" description="NAD(P)-binding" evidence="5">
    <location>
        <begin position="21"/>
        <end position="187"/>
    </location>
</feature>
<dbReference type="GO" id="GO:0009820">
    <property type="term" value="P:alkaloid metabolic process"/>
    <property type="evidence" value="ECO:0007669"/>
    <property type="project" value="UniProtKB-KW"/>
</dbReference>
<gene>
    <name evidence="6" type="ORF">HBA54_22855</name>
</gene>
<dbReference type="Gene3D" id="3.90.25.10">
    <property type="entry name" value="UDP-galactose 4-epimerase, domain 1"/>
    <property type="match status" value="1"/>
</dbReference>
<dbReference type="AlphaFoldDB" id="A0A967F1Q8"/>
<organism evidence="6 7">
    <name type="scientific">Pelagibius litoralis</name>
    <dbReference type="NCBI Taxonomy" id="374515"/>
    <lineage>
        <taxon>Bacteria</taxon>
        <taxon>Pseudomonadati</taxon>
        <taxon>Pseudomonadota</taxon>
        <taxon>Alphaproteobacteria</taxon>
        <taxon>Rhodospirillales</taxon>
        <taxon>Rhodovibrionaceae</taxon>
        <taxon>Pelagibius</taxon>
    </lineage>
</organism>
<dbReference type="PANTHER" id="PTHR43162:SF1">
    <property type="entry name" value="PRESTALK A DIFFERENTIATION PROTEIN A"/>
    <property type="match status" value="1"/>
</dbReference>
<protein>
    <submittedName>
        <fullName evidence="6">Ergot alkaloid biosynthesis protein</fullName>
    </submittedName>
</protein>
<evidence type="ECO:0000259" key="5">
    <source>
        <dbReference type="Pfam" id="PF13460"/>
    </source>
</evidence>
<evidence type="ECO:0000256" key="2">
    <source>
        <dbReference type="ARBA" id="ARBA00005372"/>
    </source>
</evidence>
<keyword evidence="7" id="KW-1185">Reference proteome</keyword>
<dbReference type="GO" id="GO:0016491">
    <property type="term" value="F:oxidoreductase activity"/>
    <property type="evidence" value="ECO:0007669"/>
    <property type="project" value="UniProtKB-KW"/>
</dbReference>
<evidence type="ECO:0000256" key="3">
    <source>
        <dbReference type="ARBA" id="ARBA00022589"/>
    </source>
</evidence>